<keyword evidence="1" id="KW-0472">Membrane</keyword>
<dbReference type="EMBL" id="PFBJ01000013">
    <property type="protein sequence ID" value="PIT91039.1"/>
    <property type="molecule type" value="Genomic_DNA"/>
</dbReference>
<feature type="transmembrane region" description="Helical" evidence="1">
    <location>
        <begin position="12"/>
        <end position="37"/>
    </location>
</feature>
<evidence type="ECO:0000256" key="1">
    <source>
        <dbReference type="SAM" id="Phobius"/>
    </source>
</evidence>
<name>A0A2M6WE24_9BACT</name>
<sequence length="190" mass="20776">MTIKSNKRGFTLVEMMVSVGIFAVVVIAIVGALLSLVDSNRKAQALKSVMNNLNFALENMGRNLRVGYDFHCEEDIAPTNPTVPQSCPSGGVLIAFESQYGDTSDPDDQFIYRFNNGRIEKSDDSGATFIAITSEEVNITDMKFFVTGTTIRDPYQPRVVMTISGSAGVDARVETSFSIQSTVSQRLLDL</sequence>
<evidence type="ECO:0000313" key="2">
    <source>
        <dbReference type="EMBL" id="PIT91039.1"/>
    </source>
</evidence>
<dbReference type="InterPro" id="IPR012902">
    <property type="entry name" value="N_methyl_site"/>
</dbReference>
<dbReference type="AlphaFoldDB" id="A0A2M6WE24"/>
<organism evidence="2 3">
    <name type="scientific">Candidatus Kaiserbacteria bacterium CG10_big_fil_rev_8_21_14_0_10_49_17</name>
    <dbReference type="NCBI Taxonomy" id="1974609"/>
    <lineage>
        <taxon>Bacteria</taxon>
        <taxon>Candidatus Kaiseribacteriota</taxon>
    </lineage>
</organism>
<dbReference type="Gene3D" id="3.30.700.10">
    <property type="entry name" value="Glycoprotein, Type 4 Pilin"/>
    <property type="match status" value="1"/>
</dbReference>
<keyword evidence="1" id="KW-1133">Transmembrane helix</keyword>
<dbReference type="SUPFAM" id="SSF54523">
    <property type="entry name" value="Pili subunits"/>
    <property type="match status" value="1"/>
</dbReference>
<dbReference type="PROSITE" id="PS00409">
    <property type="entry name" value="PROKAR_NTER_METHYL"/>
    <property type="match status" value="1"/>
</dbReference>
<comment type="caution">
    <text evidence="2">The sequence shown here is derived from an EMBL/GenBank/DDBJ whole genome shotgun (WGS) entry which is preliminary data.</text>
</comment>
<evidence type="ECO:0000313" key="3">
    <source>
        <dbReference type="Proteomes" id="UP000228809"/>
    </source>
</evidence>
<gene>
    <name evidence="2" type="ORF">COU17_02600</name>
</gene>
<dbReference type="InterPro" id="IPR045584">
    <property type="entry name" value="Pilin-like"/>
</dbReference>
<dbReference type="Pfam" id="PF07963">
    <property type="entry name" value="N_methyl"/>
    <property type="match status" value="1"/>
</dbReference>
<dbReference type="Proteomes" id="UP000228809">
    <property type="component" value="Unassembled WGS sequence"/>
</dbReference>
<evidence type="ECO:0008006" key="4">
    <source>
        <dbReference type="Google" id="ProtNLM"/>
    </source>
</evidence>
<keyword evidence="1" id="KW-0812">Transmembrane</keyword>
<accession>A0A2M6WE24</accession>
<dbReference type="NCBIfam" id="TIGR02532">
    <property type="entry name" value="IV_pilin_GFxxxE"/>
    <property type="match status" value="1"/>
</dbReference>
<reference evidence="3" key="1">
    <citation type="submission" date="2017-09" db="EMBL/GenBank/DDBJ databases">
        <title>Depth-based differentiation of microbial function through sediment-hosted aquifers and enrichment of novel symbionts in the deep terrestrial subsurface.</title>
        <authorList>
            <person name="Probst A.J."/>
            <person name="Ladd B."/>
            <person name="Jarett J.K."/>
            <person name="Geller-Mcgrath D.E."/>
            <person name="Sieber C.M.K."/>
            <person name="Emerson J.B."/>
            <person name="Anantharaman K."/>
            <person name="Thomas B.C."/>
            <person name="Malmstrom R."/>
            <person name="Stieglmeier M."/>
            <person name="Klingl A."/>
            <person name="Woyke T."/>
            <person name="Ryan C.M."/>
            <person name="Banfield J.F."/>
        </authorList>
    </citation>
    <scope>NUCLEOTIDE SEQUENCE [LARGE SCALE GENOMIC DNA]</scope>
</reference>
<protein>
    <recommendedName>
        <fullName evidence="4">Prepilin-type N-terminal cleavage/methylation domain-containing protein</fullName>
    </recommendedName>
</protein>
<proteinExistence type="predicted"/>